<reference evidence="1 2" key="1">
    <citation type="submission" date="2024-09" db="EMBL/GenBank/DDBJ databases">
        <title>Chromosome-scale assembly of Riccia sorocarpa.</title>
        <authorList>
            <person name="Paukszto L."/>
        </authorList>
    </citation>
    <scope>NUCLEOTIDE SEQUENCE [LARGE SCALE GENOMIC DNA]</scope>
    <source>
        <strain evidence="1">LP-2024</strain>
        <tissue evidence="1">Aerial parts of the thallus</tissue>
    </source>
</reference>
<dbReference type="Proteomes" id="UP001633002">
    <property type="component" value="Unassembled WGS sequence"/>
</dbReference>
<protein>
    <submittedName>
        <fullName evidence="1">Uncharacterized protein</fullName>
    </submittedName>
</protein>
<keyword evidence="2" id="KW-1185">Reference proteome</keyword>
<comment type="caution">
    <text evidence="1">The sequence shown here is derived from an EMBL/GenBank/DDBJ whole genome shotgun (WGS) entry which is preliminary data.</text>
</comment>
<evidence type="ECO:0000313" key="2">
    <source>
        <dbReference type="Proteomes" id="UP001633002"/>
    </source>
</evidence>
<accession>A0ABD3H9F8</accession>
<proteinExistence type="predicted"/>
<organism evidence="1 2">
    <name type="scientific">Riccia sorocarpa</name>
    <dbReference type="NCBI Taxonomy" id="122646"/>
    <lineage>
        <taxon>Eukaryota</taxon>
        <taxon>Viridiplantae</taxon>
        <taxon>Streptophyta</taxon>
        <taxon>Embryophyta</taxon>
        <taxon>Marchantiophyta</taxon>
        <taxon>Marchantiopsida</taxon>
        <taxon>Marchantiidae</taxon>
        <taxon>Marchantiales</taxon>
        <taxon>Ricciaceae</taxon>
        <taxon>Riccia</taxon>
    </lineage>
</organism>
<evidence type="ECO:0000313" key="1">
    <source>
        <dbReference type="EMBL" id="KAL3687149.1"/>
    </source>
</evidence>
<dbReference type="AlphaFoldDB" id="A0ABD3H9F8"/>
<dbReference type="EMBL" id="JBJQOH010000004">
    <property type="protein sequence ID" value="KAL3687149.1"/>
    <property type="molecule type" value="Genomic_DNA"/>
</dbReference>
<sequence>MHAIYGASEYKNRLELTPANVLGRALQFRRYRMKNPVSITFIAAYVKCCSLENTCLDSDTPARYFEPETAIKTEFDGADDADDEMQQIELPADDENADIHVVNLEHQEESGADLVRVQKALLSAGLPSDATARTTRTIPFRITFDCDCRH</sequence>
<name>A0ABD3H9F8_9MARC</name>
<gene>
    <name evidence="1" type="ORF">R1sor_013458</name>
</gene>